<protein>
    <submittedName>
        <fullName evidence="13">Lanosterol 14-alpha-demethylase</fullName>
    </submittedName>
</protein>
<keyword evidence="12" id="KW-1133">Transmembrane helix</keyword>
<comment type="similarity">
    <text evidence="3 11">Belongs to the cytochrome P450 family.</text>
</comment>
<dbReference type="Gene3D" id="1.10.630.10">
    <property type="entry name" value="Cytochrome P450"/>
    <property type="match status" value="1"/>
</dbReference>
<evidence type="ECO:0000256" key="12">
    <source>
        <dbReference type="SAM" id="Phobius"/>
    </source>
</evidence>
<dbReference type="Pfam" id="PF00067">
    <property type="entry name" value="p450"/>
    <property type="match status" value="1"/>
</dbReference>
<keyword evidence="5 10" id="KW-0479">Metal-binding</keyword>
<feature type="transmembrane region" description="Helical" evidence="12">
    <location>
        <begin position="39"/>
        <end position="61"/>
    </location>
</feature>
<dbReference type="Proteomes" id="UP000053477">
    <property type="component" value="Unassembled WGS sequence"/>
</dbReference>
<dbReference type="GO" id="GO:0032259">
    <property type="term" value="P:methylation"/>
    <property type="evidence" value="ECO:0007669"/>
    <property type="project" value="UniProtKB-KW"/>
</dbReference>
<sequence>MSTVLAFNRNASAMLSEATDVWNGYVEKAQPYMPSSTRMAVIGLVNLPIFILLLNALWQFIRPKDRSLPPVVFHWIPFIGSAIAYGNDPINFLFRCREKYGDVFTFILFGRRMTVALGPKGNNFVLGGKVAQVSAEEAYSPLTTPVFGKDVVYDVPNEVLMEQKKFVKFGLSIDNFREYVGMIVNEVETFMNTDPAFKIYQFDDINEWGSFHAMKTMAEITILTASRTLQGREVRENLDKSFADLYTDLDGGFKPVNMLFPNMPSEANRKRDKAQKAMSDFYVDIIRKRATGNHEHDHDMIAALMQQRYKNSRELTEREVAHIMIALLMAGQHTSSATTSWAFLRLADNPDVTEALYREQVEHFGTGEEGKFQPLTYESLKTLPILDAVIRETLRVHPPIHSIIRKVVSDLPVPPTLSAPSKDETFVVPKGHFILSSPAVSHVDPRTWKDPLVWDPSRWNDAEGVAQQASKAYSDEHGEKVDYGFGAVSKGTESPYQPFGAGRHRCIGEQFAYLQIGTILATVVRKVELRLESGFPKNNYHTMITLPKDPCDIRYRRRHFD</sequence>
<dbReference type="CDD" id="cd11042">
    <property type="entry name" value="CYP51-like"/>
    <property type="match status" value="1"/>
</dbReference>
<dbReference type="OrthoDB" id="1055148at2759"/>
<keyword evidence="13" id="KW-0489">Methyltransferase</keyword>
<dbReference type="SUPFAM" id="SSF48264">
    <property type="entry name" value="Cytochrome P450"/>
    <property type="match status" value="1"/>
</dbReference>
<evidence type="ECO:0000256" key="11">
    <source>
        <dbReference type="RuleBase" id="RU000461"/>
    </source>
</evidence>
<keyword evidence="13" id="KW-0808">Transferase</keyword>
<evidence type="ECO:0000256" key="7">
    <source>
        <dbReference type="ARBA" id="ARBA00023004"/>
    </source>
</evidence>
<dbReference type="GO" id="GO:0020037">
    <property type="term" value="F:heme binding"/>
    <property type="evidence" value="ECO:0007669"/>
    <property type="project" value="InterPro"/>
</dbReference>
<dbReference type="InterPro" id="IPR050529">
    <property type="entry name" value="CYP450_sterol_14alpha_dmase"/>
</dbReference>
<dbReference type="InterPro" id="IPR001128">
    <property type="entry name" value="Cyt_P450"/>
</dbReference>
<dbReference type="PRINTS" id="PR00385">
    <property type="entry name" value="P450"/>
</dbReference>
<dbReference type="PANTHER" id="PTHR24304">
    <property type="entry name" value="CYTOCHROME P450 FAMILY 7"/>
    <property type="match status" value="1"/>
</dbReference>
<feature type="binding site" description="axial binding residue" evidence="10">
    <location>
        <position position="506"/>
    </location>
    <ligand>
        <name>heme</name>
        <dbReference type="ChEBI" id="CHEBI:30413"/>
    </ligand>
    <ligandPart>
        <name>Fe</name>
        <dbReference type="ChEBI" id="CHEBI:18248"/>
    </ligandPart>
</feature>
<keyword evidence="4 10" id="KW-0349">Heme</keyword>
<keyword evidence="9 12" id="KW-0472">Membrane</keyword>
<dbReference type="PRINTS" id="PR00465">
    <property type="entry name" value="EP450IV"/>
</dbReference>
<dbReference type="GO" id="GO:0005506">
    <property type="term" value="F:iron ion binding"/>
    <property type="evidence" value="ECO:0007669"/>
    <property type="project" value="InterPro"/>
</dbReference>
<proteinExistence type="inferred from homology"/>
<dbReference type="GO" id="GO:0008168">
    <property type="term" value="F:methyltransferase activity"/>
    <property type="evidence" value="ECO:0007669"/>
    <property type="project" value="UniProtKB-KW"/>
</dbReference>
<evidence type="ECO:0000256" key="2">
    <source>
        <dbReference type="ARBA" id="ARBA00004370"/>
    </source>
</evidence>
<dbReference type="InterPro" id="IPR017972">
    <property type="entry name" value="Cyt_P450_CS"/>
</dbReference>
<evidence type="ECO:0000313" key="14">
    <source>
        <dbReference type="Proteomes" id="UP000053477"/>
    </source>
</evidence>
<dbReference type="GO" id="GO:0004497">
    <property type="term" value="F:monooxygenase activity"/>
    <property type="evidence" value="ECO:0007669"/>
    <property type="project" value="UniProtKB-KW"/>
</dbReference>
<keyword evidence="14" id="KW-1185">Reference proteome</keyword>
<keyword evidence="7 10" id="KW-0408">Iron</keyword>
<dbReference type="PROSITE" id="PS00086">
    <property type="entry name" value="CYTOCHROME_P450"/>
    <property type="match status" value="1"/>
</dbReference>
<reference evidence="13 14" key="1">
    <citation type="submission" date="2015-04" db="EMBL/GenBank/DDBJ databases">
        <title>Complete genome sequence of Schizopora paradoxa KUC8140, a cosmopolitan wood degrader in East Asia.</title>
        <authorList>
            <consortium name="DOE Joint Genome Institute"/>
            <person name="Min B."/>
            <person name="Park H."/>
            <person name="Jang Y."/>
            <person name="Kim J.-J."/>
            <person name="Kim K.H."/>
            <person name="Pangilinan J."/>
            <person name="Lipzen A."/>
            <person name="Riley R."/>
            <person name="Grigoriev I.V."/>
            <person name="Spatafora J.W."/>
            <person name="Choi I.-G."/>
        </authorList>
    </citation>
    <scope>NUCLEOTIDE SEQUENCE [LARGE SCALE GENOMIC DNA]</scope>
    <source>
        <strain evidence="13 14">KUC8140</strain>
    </source>
</reference>
<dbReference type="STRING" id="27342.A0A0H2R435"/>
<organism evidence="13 14">
    <name type="scientific">Schizopora paradoxa</name>
    <dbReference type="NCBI Taxonomy" id="27342"/>
    <lineage>
        <taxon>Eukaryota</taxon>
        <taxon>Fungi</taxon>
        <taxon>Dikarya</taxon>
        <taxon>Basidiomycota</taxon>
        <taxon>Agaricomycotina</taxon>
        <taxon>Agaricomycetes</taxon>
        <taxon>Hymenochaetales</taxon>
        <taxon>Schizoporaceae</taxon>
        <taxon>Schizopora</taxon>
    </lineage>
</organism>
<evidence type="ECO:0000256" key="6">
    <source>
        <dbReference type="ARBA" id="ARBA00023002"/>
    </source>
</evidence>
<evidence type="ECO:0000256" key="3">
    <source>
        <dbReference type="ARBA" id="ARBA00010617"/>
    </source>
</evidence>
<accession>A0A0H2R435</accession>
<comment type="cofactor">
    <cofactor evidence="1 10">
        <name>heme</name>
        <dbReference type="ChEBI" id="CHEBI:30413"/>
    </cofactor>
</comment>
<dbReference type="GO" id="GO:0016020">
    <property type="term" value="C:membrane"/>
    <property type="evidence" value="ECO:0007669"/>
    <property type="project" value="UniProtKB-SubCell"/>
</dbReference>
<comment type="subcellular location">
    <subcellularLocation>
        <location evidence="2">Membrane</location>
    </subcellularLocation>
</comment>
<keyword evidence="8 11" id="KW-0503">Monooxygenase</keyword>
<dbReference type="FunCoup" id="A0A0H2R435">
    <property type="interactions" value="176"/>
</dbReference>
<keyword evidence="6 11" id="KW-0560">Oxidoreductase</keyword>
<dbReference type="AlphaFoldDB" id="A0A0H2R435"/>
<name>A0A0H2R435_9AGAM</name>
<dbReference type="GO" id="GO:0016705">
    <property type="term" value="F:oxidoreductase activity, acting on paired donors, with incorporation or reduction of molecular oxygen"/>
    <property type="evidence" value="ECO:0007669"/>
    <property type="project" value="InterPro"/>
</dbReference>
<evidence type="ECO:0000256" key="8">
    <source>
        <dbReference type="ARBA" id="ARBA00023033"/>
    </source>
</evidence>
<evidence type="ECO:0000256" key="10">
    <source>
        <dbReference type="PIRSR" id="PIRSR602403-1"/>
    </source>
</evidence>
<dbReference type="FunFam" id="1.10.630.10:FF:000033">
    <property type="entry name" value="14-alpha sterol demethylase"/>
    <property type="match status" value="1"/>
</dbReference>
<evidence type="ECO:0000256" key="1">
    <source>
        <dbReference type="ARBA" id="ARBA00001971"/>
    </source>
</evidence>
<dbReference type="InParanoid" id="A0A0H2R435"/>
<dbReference type="InterPro" id="IPR036396">
    <property type="entry name" value="Cyt_P450_sf"/>
</dbReference>
<dbReference type="PANTHER" id="PTHR24304:SF2">
    <property type="entry name" value="24-HYDROXYCHOLESTEROL 7-ALPHA-HYDROXYLASE"/>
    <property type="match status" value="1"/>
</dbReference>
<keyword evidence="12" id="KW-0812">Transmembrane</keyword>
<evidence type="ECO:0000256" key="9">
    <source>
        <dbReference type="ARBA" id="ARBA00023136"/>
    </source>
</evidence>
<evidence type="ECO:0000256" key="5">
    <source>
        <dbReference type="ARBA" id="ARBA00022723"/>
    </source>
</evidence>
<evidence type="ECO:0000313" key="13">
    <source>
        <dbReference type="EMBL" id="KLO06097.1"/>
    </source>
</evidence>
<dbReference type="EMBL" id="KQ086237">
    <property type="protein sequence ID" value="KLO06097.1"/>
    <property type="molecule type" value="Genomic_DNA"/>
</dbReference>
<gene>
    <name evidence="13" type="ORF">SCHPADRAFT_1002535</name>
</gene>
<evidence type="ECO:0000256" key="4">
    <source>
        <dbReference type="ARBA" id="ARBA00022617"/>
    </source>
</evidence>
<dbReference type="InterPro" id="IPR002403">
    <property type="entry name" value="Cyt_P450_E_grp-IV"/>
</dbReference>